<evidence type="ECO:0000313" key="5">
    <source>
        <dbReference type="Proteomes" id="UP001140217"/>
    </source>
</evidence>
<dbReference type="PRINTS" id="PR00081">
    <property type="entry name" value="GDHRDH"/>
</dbReference>
<evidence type="ECO:0000256" key="3">
    <source>
        <dbReference type="RuleBase" id="RU000363"/>
    </source>
</evidence>
<dbReference type="OrthoDB" id="417891at2759"/>
<protein>
    <submittedName>
        <fullName evidence="4">Uncharacterized protein</fullName>
    </submittedName>
</protein>
<evidence type="ECO:0000313" key="4">
    <source>
        <dbReference type="EMBL" id="KAJ2775837.1"/>
    </source>
</evidence>
<dbReference type="PANTHER" id="PTHR44229:SF4">
    <property type="entry name" value="15-HYDROXYPROSTAGLANDIN DEHYDROGENASE [NAD(+)]"/>
    <property type="match status" value="1"/>
</dbReference>
<keyword evidence="2" id="KW-0560">Oxidoreductase</keyword>
<reference evidence="4" key="1">
    <citation type="submission" date="2022-07" db="EMBL/GenBank/DDBJ databases">
        <title>Phylogenomic reconstructions and comparative analyses of Kickxellomycotina fungi.</title>
        <authorList>
            <person name="Reynolds N.K."/>
            <person name="Stajich J.E."/>
            <person name="Barry K."/>
            <person name="Grigoriev I.V."/>
            <person name="Crous P."/>
            <person name="Smith M.E."/>
        </authorList>
    </citation>
    <scope>NUCLEOTIDE SEQUENCE</scope>
    <source>
        <strain evidence="4">NBRC 105414</strain>
    </source>
</reference>
<dbReference type="Proteomes" id="UP001140217">
    <property type="component" value="Unassembled WGS sequence"/>
</dbReference>
<dbReference type="EMBL" id="JANBUL010000409">
    <property type="protein sequence ID" value="KAJ2775837.1"/>
    <property type="molecule type" value="Genomic_DNA"/>
</dbReference>
<dbReference type="Pfam" id="PF00106">
    <property type="entry name" value="adh_short"/>
    <property type="match status" value="1"/>
</dbReference>
<evidence type="ECO:0000256" key="2">
    <source>
        <dbReference type="ARBA" id="ARBA00023002"/>
    </source>
</evidence>
<proteinExistence type="inferred from homology"/>
<dbReference type="SUPFAM" id="SSF51735">
    <property type="entry name" value="NAD(P)-binding Rossmann-fold domains"/>
    <property type="match status" value="1"/>
</dbReference>
<dbReference type="AlphaFoldDB" id="A0A9W8LE64"/>
<dbReference type="PANTHER" id="PTHR44229">
    <property type="entry name" value="15-HYDROXYPROSTAGLANDIN DEHYDROGENASE [NAD(+)]"/>
    <property type="match status" value="1"/>
</dbReference>
<organism evidence="4 5">
    <name type="scientific">Coemansia javaensis</name>
    <dbReference type="NCBI Taxonomy" id="2761396"/>
    <lineage>
        <taxon>Eukaryota</taxon>
        <taxon>Fungi</taxon>
        <taxon>Fungi incertae sedis</taxon>
        <taxon>Zoopagomycota</taxon>
        <taxon>Kickxellomycotina</taxon>
        <taxon>Kickxellomycetes</taxon>
        <taxon>Kickxellales</taxon>
        <taxon>Kickxellaceae</taxon>
        <taxon>Coemansia</taxon>
    </lineage>
</organism>
<comment type="caution">
    <text evidence="4">The sequence shown here is derived from an EMBL/GenBank/DDBJ whole genome shotgun (WGS) entry which is preliminary data.</text>
</comment>
<dbReference type="GO" id="GO:0005737">
    <property type="term" value="C:cytoplasm"/>
    <property type="evidence" value="ECO:0007669"/>
    <property type="project" value="TreeGrafter"/>
</dbReference>
<dbReference type="PRINTS" id="PR00080">
    <property type="entry name" value="SDRFAMILY"/>
</dbReference>
<gene>
    <name evidence="4" type="ORF">H4R18_005914</name>
</gene>
<accession>A0A9W8LE64</accession>
<dbReference type="InterPro" id="IPR036291">
    <property type="entry name" value="NAD(P)-bd_dom_sf"/>
</dbReference>
<sequence length="249" mass="25608">MHMAGKVAVVTGAARGLGRRLAERIVEAGGRVVLGDVLDEQGAAAAAALNAGRAAPVAVYQHCDVTRSSELAALVARAEAEFGALDIMVNNAGIAGMPLWADEDGAAAARTIAINLAAPVEGTRLAVAHFRRAGRPGCVVNTASMMAFFPTEFGPVYGATKSALVNLTAACAPLAQRDPPIRVNAVAPNYADTDMAQGLVAAAAGLLTVDEVVDQMVRCIEDESLAGDTIKIVPGRPPRIHDGRKAPKL</sequence>
<keyword evidence="5" id="KW-1185">Reference proteome</keyword>
<name>A0A9W8LE64_9FUNG</name>
<dbReference type="InterPro" id="IPR002347">
    <property type="entry name" value="SDR_fam"/>
</dbReference>
<dbReference type="Gene3D" id="3.40.50.720">
    <property type="entry name" value="NAD(P)-binding Rossmann-like Domain"/>
    <property type="match status" value="1"/>
</dbReference>
<dbReference type="GO" id="GO:0016616">
    <property type="term" value="F:oxidoreductase activity, acting on the CH-OH group of donors, NAD or NADP as acceptor"/>
    <property type="evidence" value="ECO:0007669"/>
    <property type="project" value="TreeGrafter"/>
</dbReference>
<evidence type="ECO:0000256" key="1">
    <source>
        <dbReference type="ARBA" id="ARBA00006484"/>
    </source>
</evidence>
<comment type="similarity">
    <text evidence="1 3">Belongs to the short-chain dehydrogenases/reductases (SDR) family.</text>
</comment>